<sequence>MSDSMMNMKILRKCGGELENAIKCRSVEPCSSEDYINAREDIITKTRIGKTWTITPIESKLVPRISRDDKRPENSVLKLHKCGSNSHLANTFTKKTIINEVQIIEEVQYTEEKKESDQDSSVSEETPVEEYSIENITAFFEVKEVHTHLP</sequence>
<protein>
    <submittedName>
        <fullName evidence="2">Uncharacterized protein</fullName>
    </submittedName>
</protein>
<dbReference type="EMBL" id="AVOT02016250">
    <property type="protein sequence ID" value="MBW0501298.1"/>
    <property type="molecule type" value="Genomic_DNA"/>
</dbReference>
<proteinExistence type="predicted"/>
<dbReference type="AlphaFoldDB" id="A0A9Q3DIC5"/>
<gene>
    <name evidence="2" type="ORF">O181_041013</name>
</gene>
<evidence type="ECO:0000256" key="1">
    <source>
        <dbReference type="SAM" id="MobiDB-lite"/>
    </source>
</evidence>
<comment type="caution">
    <text evidence="2">The sequence shown here is derived from an EMBL/GenBank/DDBJ whole genome shotgun (WGS) entry which is preliminary data.</text>
</comment>
<evidence type="ECO:0000313" key="2">
    <source>
        <dbReference type="EMBL" id="MBW0501298.1"/>
    </source>
</evidence>
<keyword evidence="3" id="KW-1185">Reference proteome</keyword>
<evidence type="ECO:0000313" key="3">
    <source>
        <dbReference type="Proteomes" id="UP000765509"/>
    </source>
</evidence>
<dbReference type="Proteomes" id="UP000765509">
    <property type="component" value="Unassembled WGS sequence"/>
</dbReference>
<accession>A0A9Q3DIC5</accession>
<organism evidence="2 3">
    <name type="scientific">Austropuccinia psidii MF-1</name>
    <dbReference type="NCBI Taxonomy" id="1389203"/>
    <lineage>
        <taxon>Eukaryota</taxon>
        <taxon>Fungi</taxon>
        <taxon>Dikarya</taxon>
        <taxon>Basidiomycota</taxon>
        <taxon>Pucciniomycotina</taxon>
        <taxon>Pucciniomycetes</taxon>
        <taxon>Pucciniales</taxon>
        <taxon>Sphaerophragmiaceae</taxon>
        <taxon>Austropuccinia</taxon>
    </lineage>
</organism>
<feature type="region of interest" description="Disordered" evidence="1">
    <location>
        <begin position="109"/>
        <end position="129"/>
    </location>
</feature>
<name>A0A9Q3DIC5_9BASI</name>
<reference evidence="2" key="1">
    <citation type="submission" date="2021-03" db="EMBL/GenBank/DDBJ databases">
        <title>Draft genome sequence of rust myrtle Austropuccinia psidii MF-1, a brazilian biotype.</title>
        <authorList>
            <person name="Quecine M.C."/>
            <person name="Pachon D.M.R."/>
            <person name="Bonatelli M.L."/>
            <person name="Correr F.H."/>
            <person name="Franceschini L.M."/>
            <person name="Leite T.F."/>
            <person name="Margarido G.R.A."/>
            <person name="Almeida C.A."/>
            <person name="Ferrarezi J.A."/>
            <person name="Labate C.A."/>
        </authorList>
    </citation>
    <scope>NUCLEOTIDE SEQUENCE</scope>
    <source>
        <strain evidence="2">MF-1</strain>
    </source>
</reference>